<feature type="signal peptide" evidence="1">
    <location>
        <begin position="1"/>
        <end position="19"/>
    </location>
</feature>
<keyword evidence="1" id="KW-0732">Signal</keyword>
<evidence type="ECO:0008006" key="4">
    <source>
        <dbReference type="Google" id="ProtNLM"/>
    </source>
</evidence>
<protein>
    <recommendedName>
        <fullName evidence="4">Lipoprotein</fullName>
    </recommendedName>
</protein>
<name>A0A1M6HTK8_9FIRM</name>
<organism evidence="2 3">
    <name type="scientific">Lutispora thermophila DSM 19022</name>
    <dbReference type="NCBI Taxonomy" id="1122184"/>
    <lineage>
        <taxon>Bacteria</taxon>
        <taxon>Bacillati</taxon>
        <taxon>Bacillota</taxon>
        <taxon>Clostridia</taxon>
        <taxon>Lutisporales</taxon>
        <taxon>Lutisporaceae</taxon>
        <taxon>Lutispora</taxon>
    </lineage>
</organism>
<feature type="chain" id="PRO_5038654643" description="Lipoprotein" evidence="1">
    <location>
        <begin position="20"/>
        <end position="224"/>
    </location>
</feature>
<proteinExistence type="predicted"/>
<sequence length="224" mass="25760">MMKLKLLVILLILTSLLNGCNKEDNTYPLEFFEISNTKLENLQLNNVNKIIVEKIINKRLSAFLFTDNENSQINGGINLNDKSYYIGQVSMENTPDHLMGIAEVQVFGKKAVKIYGILGANYAQAFYWFVEEKTEDSIIQIDGHTMEVDLDDDGKKEIVSTSGTIPETKIYILREGKIYVSDINKSIGAKSVFLQDEDKKLFQVYFEPNKSEQYVYYKYSFIKR</sequence>
<gene>
    <name evidence="2" type="ORF">SAMN02745176_02934</name>
</gene>
<keyword evidence="3" id="KW-1185">Reference proteome</keyword>
<dbReference type="Proteomes" id="UP000184442">
    <property type="component" value="Unassembled WGS sequence"/>
</dbReference>
<dbReference type="EMBL" id="FQZS01000023">
    <property type="protein sequence ID" value="SHJ25535.1"/>
    <property type="molecule type" value="Genomic_DNA"/>
</dbReference>
<evidence type="ECO:0000313" key="3">
    <source>
        <dbReference type="Proteomes" id="UP000184442"/>
    </source>
</evidence>
<dbReference type="AlphaFoldDB" id="A0A1M6HTK8"/>
<evidence type="ECO:0000256" key="1">
    <source>
        <dbReference type="SAM" id="SignalP"/>
    </source>
</evidence>
<evidence type="ECO:0000313" key="2">
    <source>
        <dbReference type="EMBL" id="SHJ25535.1"/>
    </source>
</evidence>
<accession>A0A1M6HTK8</accession>
<reference evidence="2 3" key="1">
    <citation type="submission" date="2016-11" db="EMBL/GenBank/DDBJ databases">
        <authorList>
            <person name="Jaros S."/>
            <person name="Januszkiewicz K."/>
            <person name="Wedrychowicz H."/>
        </authorList>
    </citation>
    <scope>NUCLEOTIDE SEQUENCE [LARGE SCALE GENOMIC DNA]</scope>
    <source>
        <strain evidence="2 3">DSM 19022</strain>
    </source>
</reference>